<dbReference type="InterPro" id="IPR000705">
    <property type="entry name" value="Galactokinase"/>
</dbReference>
<keyword evidence="6" id="KW-0067">ATP-binding</keyword>
<dbReference type="SUPFAM" id="SSF54211">
    <property type="entry name" value="Ribosomal protein S5 domain 2-like"/>
    <property type="match status" value="1"/>
</dbReference>
<protein>
    <recommendedName>
        <fullName evidence="10">Galactokinase</fullName>
        <ecNumber evidence="10">2.7.1.6</ecNumber>
    </recommendedName>
</protein>
<dbReference type="InterPro" id="IPR013750">
    <property type="entry name" value="GHMP_kinase_C_dom"/>
</dbReference>
<accession>A0A8H9GEK9</accession>
<evidence type="ECO:0000256" key="7">
    <source>
        <dbReference type="ARBA" id="ARBA00022842"/>
    </source>
</evidence>
<dbReference type="SUPFAM" id="SSF55060">
    <property type="entry name" value="GHMP Kinase, C-terminal domain"/>
    <property type="match status" value="1"/>
</dbReference>
<dbReference type="InterPro" id="IPR006204">
    <property type="entry name" value="GHMP_kinase_N_dom"/>
</dbReference>
<keyword evidence="3" id="KW-0479">Metal-binding</keyword>
<dbReference type="Pfam" id="PF10509">
    <property type="entry name" value="GalKase_gal_bdg"/>
    <property type="match status" value="1"/>
</dbReference>
<dbReference type="PIRSF" id="PIRSF000530">
    <property type="entry name" value="Galactokinase"/>
    <property type="match status" value="1"/>
</dbReference>
<dbReference type="InterPro" id="IPR020568">
    <property type="entry name" value="Ribosomal_Su5_D2-typ_SF"/>
</dbReference>
<dbReference type="Gene3D" id="3.30.70.890">
    <property type="entry name" value="GHMP kinase, C-terminal domain"/>
    <property type="match status" value="1"/>
</dbReference>
<evidence type="ECO:0000256" key="6">
    <source>
        <dbReference type="ARBA" id="ARBA00022840"/>
    </source>
</evidence>
<evidence type="ECO:0000259" key="11">
    <source>
        <dbReference type="Pfam" id="PF00288"/>
    </source>
</evidence>
<keyword evidence="7" id="KW-0460">Magnesium</keyword>
<evidence type="ECO:0000256" key="8">
    <source>
        <dbReference type="ARBA" id="ARBA00023144"/>
    </source>
</evidence>
<evidence type="ECO:0000256" key="5">
    <source>
        <dbReference type="ARBA" id="ARBA00022777"/>
    </source>
</evidence>
<feature type="domain" description="Galactokinase N-terminal" evidence="13">
    <location>
        <begin position="24"/>
        <end position="73"/>
    </location>
</feature>
<evidence type="ECO:0000256" key="4">
    <source>
        <dbReference type="ARBA" id="ARBA00022741"/>
    </source>
</evidence>
<name>A0A8H9GEK9_9MICO</name>
<evidence type="ECO:0000256" key="10">
    <source>
        <dbReference type="NCBIfam" id="TIGR00131"/>
    </source>
</evidence>
<evidence type="ECO:0000256" key="3">
    <source>
        <dbReference type="ARBA" id="ARBA00022723"/>
    </source>
</evidence>
<keyword evidence="2" id="KW-0808">Transferase</keyword>
<dbReference type="InterPro" id="IPR019539">
    <property type="entry name" value="GalKase_N"/>
</dbReference>
<dbReference type="Proteomes" id="UP000655589">
    <property type="component" value="Unassembled WGS sequence"/>
</dbReference>
<dbReference type="GO" id="GO:0006012">
    <property type="term" value="P:galactose metabolic process"/>
    <property type="evidence" value="ECO:0007669"/>
    <property type="project" value="UniProtKB-UniRule"/>
</dbReference>
<reference evidence="14" key="2">
    <citation type="submission" date="2020-09" db="EMBL/GenBank/DDBJ databases">
        <authorList>
            <person name="Sun Q."/>
            <person name="Ohkuma M."/>
        </authorList>
    </citation>
    <scope>NUCLEOTIDE SEQUENCE</scope>
    <source>
        <strain evidence="14">JCM 3051</strain>
    </source>
</reference>
<evidence type="ECO:0000256" key="1">
    <source>
        <dbReference type="ARBA" id="ARBA00006566"/>
    </source>
</evidence>
<dbReference type="GO" id="GO:0005524">
    <property type="term" value="F:ATP binding"/>
    <property type="evidence" value="ECO:0007669"/>
    <property type="project" value="UniProtKB-UniRule"/>
</dbReference>
<dbReference type="PRINTS" id="PR00473">
    <property type="entry name" value="GALCTOKINASE"/>
</dbReference>
<keyword evidence="4" id="KW-0547">Nucleotide-binding</keyword>
<dbReference type="PROSITE" id="PS00106">
    <property type="entry name" value="GALACTOKINASE"/>
    <property type="match status" value="1"/>
</dbReference>
<dbReference type="FunFam" id="3.30.70.890:FF:000001">
    <property type="entry name" value="Galactokinase"/>
    <property type="match status" value="1"/>
</dbReference>
<evidence type="ECO:0000259" key="12">
    <source>
        <dbReference type="Pfam" id="PF08544"/>
    </source>
</evidence>
<dbReference type="InterPro" id="IPR036554">
    <property type="entry name" value="GHMP_kinase_C_sf"/>
</dbReference>
<dbReference type="Pfam" id="PF08544">
    <property type="entry name" value="GHMP_kinases_C"/>
    <property type="match status" value="1"/>
</dbReference>
<dbReference type="EMBL" id="BMPT01000002">
    <property type="protein sequence ID" value="GGM13697.1"/>
    <property type="molecule type" value="Genomic_DNA"/>
</dbReference>
<dbReference type="GO" id="GO:0046872">
    <property type="term" value="F:metal ion binding"/>
    <property type="evidence" value="ECO:0007669"/>
    <property type="project" value="UniProtKB-KW"/>
</dbReference>
<dbReference type="GO" id="GO:0004335">
    <property type="term" value="F:galactokinase activity"/>
    <property type="evidence" value="ECO:0007669"/>
    <property type="project" value="UniProtKB-UniRule"/>
</dbReference>
<dbReference type="PANTHER" id="PTHR10457:SF7">
    <property type="entry name" value="GALACTOKINASE-RELATED"/>
    <property type="match status" value="1"/>
</dbReference>
<dbReference type="InterPro" id="IPR006206">
    <property type="entry name" value="Mevalonate/galactokinase"/>
</dbReference>
<comment type="caution">
    <text evidence="14">The sequence shown here is derived from an EMBL/GenBank/DDBJ whole genome shotgun (WGS) entry which is preliminary data.</text>
</comment>
<reference evidence="14" key="1">
    <citation type="journal article" date="2014" name="Int. J. Syst. Evol. Microbiol.">
        <title>Complete genome sequence of Corynebacterium casei LMG S-19264T (=DSM 44701T), isolated from a smear-ripened cheese.</title>
        <authorList>
            <consortium name="US DOE Joint Genome Institute (JGI-PGF)"/>
            <person name="Walter F."/>
            <person name="Albersmeier A."/>
            <person name="Kalinowski J."/>
            <person name="Ruckert C."/>
        </authorList>
    </citation>
    <scope>NUCLEOTIDE SEQUENCE</scope>
    <source>
        <strain evidence="14">JCM 3051</strain>
    </source>
</reference>
<evidence type="ECO:0000259" key="13">
    <source>
        <dbReference type="Pfam" id="PF10509"/>
    </source>
</evidence>
<evidence type="ECO:0000256" key="2">
    <source>
        <dbReference type="ARBA" id="ARBA00022679"/>
    </source>
</evidence>
<dbReference type="InterPro" id="IPR006203">
    <property type="entry name" value="GHMP_knse_ATP-bd_CS"/>
</dbReference>
<dbReference type="GO" id="GO:0005829">
    <property type="term" value="C:cytosol"/>
    <property type="evidence" value="ECO:0007669"/>
    <property type="project" value="TreeGrafter"/>
</dbReference>
<dbReference type="Pfam" id="PF00288">
    <property type="entry name" value="GHMP_kinases_N"/>
    <property type="match status" value="1"/>
</dbReference>
<feature type="domain" description="GHMP kinase N-terminal" evidence="11">
    <location>
        <begin position="108"/>
        <end position="197"/>
    </location>
</feature>
<comment type="similarity">
    <text evidence="1">Belongs to the GHMP kinase family. GalK subfamily.</text>
</comment>
<organism evidence="14 15">
    <name type="scientific">Promicromonospora citrea</name>
    <dbReference type="NCBI Taxonomy" id="43677"/>
    <lineage>
        <taxon>Bacteria</taxon>
        <taxon>Bacillati</taxon>
        <taxon>Actinomycetota</taxon>
        <taxon>Actinomycetes</taxon>
        <taxon>Micrococcales</taxon>
        <taxon>Promicromonosporaceae</taxon>
        <taxon>Promicromonospora</taxon>
    </lineage>
</organism>
<dbReference type="InterPro" id="IPR019741">
    <property type="entry name" value="Galactokinase_CS"/>
</dbReference>
<keyword evidence="9" id="KW-0119">Carbohydrate metabolism</keyword>
<sequence>MFPMTEPQWLEAWSAEEGARRVGELFTRSFEGSPDGVWSAPGRVNLIGEHTDYNAGLCLPTALPHRTYVALRPREDDRVRLVSAQAEGVWEISLSDVAPGAVTGWGAYVSGVAWALTQAGHKVSGFDAAVDSCVPFGAGLSSSAALEAAFAVALDAVGGLGLATSDAGRAELVDATRRAENEIAGAPTGGLDQSASLRCREGYALLLDFRPGLDPLESAVPVPFDLEPAGLTLLVVDTRAEHSHVSGEYGARRAACERAAGLLGLASLREIAPTLGGVGLDRALAELEPHDPDGVLRRRVRHVVSETDRTARFADLVREGRAADVGPFMLASHASLRDDYEVSCRELDLVVDTAVAAGALGARMTGGGFGGSAIALVRRSDVDTVVAAVAGAFADAGLTAPAFLLAPPSAPAA</sequence>
<keyword evidence="8" id="KW-0299">Galactose metabolism</keyword>
<dbReference type="PROSITE" id="PS00627">
    <property type="entry name" value="GHMP_KINASES_ATP"/>
    <property type="match status" value="1"/>
</dbReference>
<dbReference type="PRINTS" id="PR00959">
    <property type="entry name" value="MEVGALKINASE"/>
</dbReference>
<dbReference type="PANTHER" id="PTHR10457">
    <property type="entry name" value="MEVALONATE KINASE/GALACTOKINASE"/>
    <property type="match status" value="1"/>
</dbReference>
<evidence type="ECO:0000256" key="9">
    <source>
        <dbReference type="ARBA" id="ARBA00023277"/>
    </source>
</evidence>
<keyword evidence="15" id="KW-1185">Reference proteome</keyword>
<dbReference type="NCBIfam" id="TIGR00131">
    <property type="entry name" value="gal_kin"/>
    <property type="match status" value="1"/>
</dbReference>
<keyword evidence="5 14" id="KW-0418">Kinase</keyword>
<dbReference type="AlphaFoldDB" id="A0A8H9GEK9"/>
<dbReference type="InterPro" id="IPR014721">
    <property type="entry name" value="Ribsml_uS5_D2-typ_fold_subgr"/>
</dbReference>
<evidence type="ECO:0000313" key="14">
    <source>
        <dbReference type="EMBL" id="GGM13697.1"/>
    </source>
</evidence>
<dbReference type="Gene3D" id="3.30.230.10">
    <property type="match status" value="1"/>
</dbReference>
<evidence type="ECO:0000313" key="15">
    <source>
        <dbReference type="Proteomes" id="UP000655589"/>
    </source>
</evidence>
<proteinExistence type="inferred from homology"/>
<gene>
    <name evidence="14" type="primary">galK</name>
    <name evidence="14" type="ORF">GCM10010102_06640</name>
</gene>
<dbReference type="EC" id="2.7.1.6" evidence="10"/>
<feature type="domain" description="GHMP kinase C-terminal" evidence="12">
    <location>
        <begin position="315"/>
        <end position="393"/>
    </location>
</feature>